<dbReference type="InterPro" id="IPR015424">
    <property type="entry name" value="PyrdxlP-dep_Trfase"/>
</dbReference>
<dbReference type="InterPro" id="IPR015421">
    <property type="entry name" value="PyrdxlP-dep_Trfase_major"/>
</dbReference>
<evidence type="ECO:0000256" key="1">
    <source>
        <dbReference type="ARBA" id="ARBA00001933"/>
    </source>
</evidence>
<evidence type="ECO:0000313" key="7">
    <source>
        <dbReference type="Proteomes" id="UP000767392"/>
    </source>
</evidence>
<keyword evidence="4" id="KW-0663">Pyridoxal phosphate</keyword>
<dbReference type="SUPFAM" id="SSF53383">
    <property type="entry name" value="PLP-dependent transferases"/>
    <property type="match status" value="1"/>
</dbReference>
<protein>
    <submittedName>
        <fullName evidence="6">PLP-dependent aminotransferase family protein</fullName>
    </submittedName>
</protein>
<dbReference type="Gene3D" id="3.40.640.10">
    <property type="entry name" value="Type I PLP-dependent aspartate aminotransferase-like (Major domain)"/>
    <property type="match status" value="1"/>
</dbReference>
<dbReference type="Gene3D" id="3.90.1150.10">
    <property type="entry name" value="Aspartate Aminotransferase, domain 1"/>
    <property type="match status" value="1"/>
</dbReference>
<dbReference type="InterPro" id="IPR050859">
    <property type="entry name" value="Class-I_PLP-dep_aminotransf"/>
</dbReference>
<dbReference type="Proteomes" id="UP000767392">
    <property type="component" value="Unassembled WGS sequence"/>
</dbReference>
<name>A0ABY2YSG2_9LACO</name>
<comment type="caution">
    <text evidence="6">The sequence shown here is derived from an EMBL/GenBank/DDBJ whole genome shotgun (WGS) entry which is preliminary data.</text>
</comment>
<dbReference type="EMBL" id="QUAM01000004">
    <property type="protein sequence ID" value="TPR13434.1"/>
    <property type="molecule type" value="Genomic_DNA"/>
</dbReference>
<evidence type="ECO:0000259" key="5">
    <source>
        <dbReference type="Pfam" id="PF00155"/>
    </source>
</evidence>
<keyword evidence="3" id="KW-0808">Transferase</keyword>
<dbReference type="InterPro" id="IPR004839">
    <property type="entry name" value="Aminotransferase_I/II_large"/>
</dbReference>
<keyword evidence="2 6" id="KW-0032">Aminotransferase</keyword>
<dbReference type="Pfam" id="PF00155">
    <property type="entry name" value="Aminotran_1_2"/>
    <property type="match status" value="1"/>
</dbReference>
<evidence type="ECO:0000256" key="4">
    <source>
        <dbReference type="ARBA" id="ARBA00022898"/>
    </source>
</evidence>
<keyword evidence="7" id="KW-1185">Reference proteome</keyword>
<accession>A0ABY2YSG2</accession>
<sequence length="396" mass="44805">MDFKFSNRVPKQNNDVVGEILKVAGDPKIISFAGGLPAPELFPVNEIKKASDKVFSKHGQDALQYTASIGNSKLRQLVANRMDSHKHINCKPSNICITTGSEQSIDLISKMMINQGDVVLVEKPTYLCALDVFRSYGAKIVGVDMDENGMKADSLETALQNYPNAKLIYTIPNFQNPTGRTMPTNRRKEVADLASKYDVMVMEDDPYGEIRYSGKSIDPIKHFDKDGHVIYMSTFSKILAPGMRLGWIIADEKFVNMFVVMKQSADLHSDNLSQYIVAQYMEDNNLDLHIQKIRDAYHRRASMMLKEIDKQFPRGVKHSNPEGGMFIWVEVPGNINTMELFKNCVKHNVSFVPGEPFYPDEIIPGTFRLNFSNMKDDQIHEGIHRMADAISEMIKK</sequence>
<reference evidence="6 7" key="1">
    <citation type="submission" date="2018-08" db="EMBL/GenBank/DDBJ databases">
        <title>Comparative genomics of wild bee and flower associated Lactobacillus reveals potential adaptation to the bee host.</title>
        <authorList>
            <person name="Vuong H.Q."/>
            <person name="Mcfrederick Q.S."/>
        </authorList>
    </citation>
    <scope>NUCLEOTIDE SEQUENCE [LARGE SCALE GENOMIC DNA]</scope>
    <source>
        <strain evidence="6 7">HV_04</strain>
    </source>
</reference>
<proteinExistence type="predicted"/>
<dbReference type="GO" id="GO:0008483">
    <property type="term" value="F:transaminase activity"/>
    <property type="evidence" value="ECO:0007669"/>
    <property type="project" value="UniProtKB-KW"/>
</dbReference>
<dbReference type="PANTHER" id="PTHR42790:SF19">
    <property type="entry name" value="KYNURENINE_ALPHA-AMINOADIPATE AMINOTRANSFERASE, MITOCHONDRIAL"/>
    <property type="match status" value="1"/>
</dbReference>
<gene>
    <name evidence="6" type="ORF">DY048_05880</name>
</gene>
<comment type="cofactor">
    <cofactor evidence="1">
        <name>pyridoxal 5'-phosphate</name>
        <dbReference type="ChEBI" id="CHEBI:597326"/>
    </cofactor>
</comment>
<organism evidence="6 7">
    <name type="scientific">Apilactobacillus timberlakei</name>
    <dbReference type="NCBI Taxonomy" id="2008380"/>
    <lineage>
        <taxon>Bacteria</taxon>
        <taxon>Bacillati</taxon>
        <taxon>Bacillota</taxon>
        <taxon>Bacilli</taxon>
        <taxon>Lactobacillales</taxon>
        <taxon>Lactobacillaceae</taxon>
        <taxon>Apilactobacillus</taxon>
    </lineage>
</organism>
<evidence type="ECO:0000313" key="6">
    <source>
        <dbReference type="EMBL" id="TPR13434.1"/>
    </source>
</evidence>
<evidence type="ECO:0000256" key="2">
    <source>
        <dbReference type="ARBA" id="ARBA00022576"/>
    </source>
</evidence>
<dbReference type="InterPro" id="IPR015422">
    <property type="entry name" value="PyrdxlP-dep_Trfase_small"/>
</dbReference>
<evidence type="ECO:0000256" key="3">
    <source>
        <dbReference type="ARBA" id="ARBA00022679"/>
    </source>
</evidence>
<feature type="domain" description="Aminotransferase class I/classII large" evidence="5">
    <location>
        <begin position="41"/>
        <end position="385"/>
    </location>
</feature>
<dbReference type="PANTHER" id="PTHR42790">
    <property type="entry name" value="AMINOTRANSFERASE"/>
    <property type="match status" value="1"/>
</dbReference>
<dbReference type="RefSeq" id="WP_105988185.1">
    <property type="nucleotide sequence ID" value="NZ_POST01000004.1"/>
</dbReference>
<dbReference type="CDD" id="cd00609">
    <property type="entry name" value="AAT_like"/>
    <property type="match status" value="1"/>
</dbReference>